<gene>
    <name evidence="3" type="ORF">F4556_000459</name>
</gene>
<organism evidence="3 4">
    <name type="scientific">Kitasatospora gansuensis</name>
    <dbReference type="NCBI Taxonomy" id="258050"/>
    <lineage>
        <taxon>Bacteria</taxon>
        <taxon>Bacillati</taxon>
        <taxon>Actinomycetota</taxon>
        <taxon>Actinomycetes</taxon>
        <taxon>Kitasatosporales</taxon>
        <taxon>Streptomycetaceae</taxon>
        <taxon>Kitasatospora</taxon>
    </lineage>
</organism>
<dbReference type="GO" id="GO:0016279">
    <property type="term" value="F:protein-lysine N-methyltransferase activity"/>
    <property type="evidence" value="ECO:0007669"/>
    <property type="project" value="TreeGrafter"/>
</dbReference>
<dbReference type="PANTHER" id="PTHR43648">
    <property type="entry name" value="ELECTRON TRANSFER FLAVOPROTEIN BETA SUBUNIT LYSINE METHYLTRANSFERASE"/>
    <property type="match status" value="1"/>
</dbReference>
<evidence type="ECO:0000313" key="3">
    <source>
        <dbReference type="EMBL" id="MBB4944924.1"/>
    </source>
</evidence>
<dbReference type="RefSeq" id="WP_184911192.1">
    <property type="nucleotide sequence ID" value="NZ_JACHJR010000001.1"/>
</dbReference>
<comment type="caution">
    <text evidence="3">The sequence shown here is derived from an EMBL/GenBank/DDBJ whole genome shotgun (WGS) entry which is preliminary data.</text>
</comment>
<evidence type="ECO:0000313" key="4">
    <source>
        <dbReference type="Proteomes" id="UP000573327"/>
    </source>
</evidence>
<keyword evidence="4" id="KW-1185">Reference proteome</keyword>
<dbReference type="EMBL" id="JACHJR010000001">
    <property type="protein sequence ID" value="MBB4944924.1"/>
    <property type="molecule type" value="Genomic_DNA"/>
</dbReference>
<dbReference type="Pfam" id="PF06325">
    <property type="entry name" value="PrmA"/>
    <property type="match status" value="1"/>
</dbReference>
<reference evidence="3 4" key="1">
    <citation type="submission" date="2020-08" db="EMBL/GenBank/DDBJ databases">
        <title>Sequencing the genomes of 1000 actinobacteria strains.</title>
        <authorList>
            <person name="Klenk H.-P."/>
        </authorList>
    </citation>
    <scope>NUCLEOTIDE SEQUENCE [LARGE SCALE GENOMIC DNA]</scope>
    <source>
        <strain evidence="3 4">DSM 44786</strain>
    </source>
</reference>
<keyword evidence="1" id="KW-0489">Methyltransferase</keyword>
<proteinExistence type="predicted"/>
<dbReference type="Gene3D" id="3.40.50.150">
    <property type="entry name" value="Vaccinia Virus protein VP39"/>
    <property type="match status" value="1"/>
</dbReference>
<dbReference type="GO" id="GO:0032259">
    <property type="term" value="P:methylation"/>
    <property type="evidence" value="ECO:0007669"/>
    <property type="project" value="UniProtKB-KW"/>
</dbReference>
<dbReference type="InterPro" id="IPR050078">
    <property type="entry name" value="Ribosomal_L11_MeTrfase_PrmA"/>
</dbReference>
<protein>
    <submittedName>
        <fullName evidence="3">Putative nicotinamide N-methyase</fullName>
    </submittedName>
</protein>
<dbReference type="AlphaFoldDB" id="A0A7W7WFZ8"/>
<name>A0A7W7WFZ8_9ACTN</name>
<dbReference type="SUPFAM" id="SSF53335">
    <property type="entry name" value="S-adenosyl-L-methionine-dependent methyltransferases"/>
    <property type="match status" value="1"/>
</dbReference>
<accession>A0A7W7WFZ8</accession>
<sequence length="222" mass="23124">MSSAVVDTADLQTFIRAQTLLAPVPFVPEVQLYQAAEAIGLWERTEQAKGEIGLPPPFWGFAWAGGQALARYVLDHPELVAGRQVLDLAAGSGLVAVAAALRGAAGVTAAEIDAYAVAAIQINAEANGVAVDARCENLLDGDGAPADVVLAGDVFYERAMAERVLPFLTRAAARGAVVLVGDPGRAYLPRAAFGSVAVYQVPTAADLEDRPVKTTTVWRLGS</sequence>
<dbReference type="InterPro" id="IPR029063">
    <property type="entry name" value="SAM-dependent_MTases_sf"/>
</dbReference>
<evidence type="ECO:0000256" key="2">
    <source>
        <dbReference type="ARBA" id="ARBA00022679"/>
    </source>
</evidence>
<dbReference type="PANTHER" id="PTHR43648:SF1">
    <property type="entry name" value="ELECTRON TRANSFER FLAVOPROTEIN BETA SUBUNIT LYSINE METHYLTRANSFERASE"/>
    <property type="match status" value="1"/>
</dbReference>
<evidence type="ECO:0000256" key="1">
    <source>
        <dbReference type="ARBA" id="ARBA00022603"/>
    </source>
</evidence>
<dbReference type="Proteomes" id="UP000573327">
    <property type="component" value="Unassembled WGS sequence"/>
</dbReference>
<keyword evidence="2" id="KW-0808">Transferase</keyword>